<gene>
    <name evidence="13" type="ORF">OFUS_LOCUS3570</name>
</gene>
<keyword evidence="6 11" id="KW-0472">Membrane</keyword>
<feature type="transmembrane region" description="Helical" evidence="11">
    <location>
        <begin position="736"/>
        <end position="759"/>
    </location>
</feature>
<dbReference type="PRINTS" id="PR01176">
    <property type="entry name" value="GABABRECEPTR"/>
</dbReference>
<dbReference type="GO" id="GO:0016491">
    <property type="term" value="F:oxidoreductase activity"/>
    <property type="evidence" value="ECO:0007669"/>
    <property type="project" value="UniProtKB-KW"/>
</dbReference>
<dbReference type="AlphaFoldDB" id="A0A8S4N539"/>
<evidence type="ECO:0000256" key="11">
    <source>
        <dbReference type="SAM" id="Phobius"/>
    </source>
</evidence>
<comment type="caution">
    <text evidence="13">The sequence shown here is derived from an EMBL/GenBank/DDBJ whole genome shotgun (WGS) entry which is preliminary data.</text>
</comment>
<name>A0A8S4N539_OWEFU</name>
<sequence>MKIAIVTGGAQGIGKAISKYLLMLGAKVCIADVNKLQGEKTVKELVDAYGNNANFQQCDITSNDEVKNLMKATTETFGDVTIMVNNAGIMDEINISRVIAVNLEAQLQCTMIALEFMGLNNGGKGGTIIFTSSVVGLVQTGVMVMYSAAKHGLIRFVRSIALSPRVEDWGVRFNAVCPIKVETDLSRDEAMCKAVGDPVVRDQLLKELQTTFSVDLKRLRNTYQYLLLNIMVRLRLTPLLFKIILAAFELACDAKLTSNSTALVENGTTRPVNGNARIADDRTTPSYLSNRPNETDDRDSILVGNLISHSKDYAYIDDICEYAQRAILDVNDAKELFPLFKLKLDPCLPEFDIATANSKLWDYIYRGRDTSILLSYWAGRETDVPICTKWGCIVNSVSIYSKYEREPYKYYVKNVAGNNECSYVFNKLIQFFKWKKVGLIRYESNLMAEPVQVFMDELKRGNATIDADVLLTSDKASPDVIWEPLQDIRIFVSFTIGFDDFGRLLCKLYNLGYYGKHYVLLAVYMTDKYKEEWDAIDESQEFYGCSKANLMKVLEGTLGCSQIVTYILGMYNNHTHFSTKKTYDDMKSNVKPIERMGLRFYEPLIYDNVWAIALAINATIQEHGIENVKNYKHSDNKTKPLLDSLFKNLLRVEFQGISGRYYYKYTTNWTGVRQFDSYIGLFDSLGGLSNIGHFDKKTRKLVITQPDDVIWKSKGGSTPPDKETKQFERKRINKTALIVLSVFAAIGITLAMTYIVFAIVHRKHVMIKDEWPIMTCIIIVGCILLDGYVLIHLADIHTGVQPESSLGDLCKATTGLLIFGFTFFYGGIAVKLWGVYMIFGRRKTKVMKEGWLIFLFSLLIAVDVITIAVWFTVDPLHARTIELASSLDDETYVRTITVMIGCESVYKTYFLIAILCYKAIVLLLGGFIVWPALFMSMRKGFFHFSGFAISVFTSTLVSIVLVIVSFLIPREPNALFIITGCLIVFTTILTVLLIFIPKAIIIARGGDPLYQKLFSPISAAFGFLETIAGEGQMPGLGAVKSYRMPGVALAVGRIEPGGQTSVLCNAYHHHGKTDNAGIKSSNGPIDTYYESKNGSLNMK</sequence>
<feature type="region of interest" description="Disordered" evidence="10">
    <location>
        <begin position="274"/>
        <end position="295"/>
    </location>
</feature>
<evidence type="ECO:0000256" key="7">
    <source>
        <dbReference type="ARBA" id="ARBA00023170"/>
    </source>
</evidence>
<dbReference type="Gene3D" id="3.40.50.2300">
    <property type="match status" value="2"/>
</dbReference>
<evidence type="ECO:0000256" key="3">
    <source>
        <dbReference type="ARBA" id="ARBA00022989"/>
    </source>
</evidence>
<dbReference type="Proteomes" id="UP000749559">
    <property type="component" value="Unassembled WGS sequence"/>
</dbReference>
<keyword evidence="7" id="KW-0675">Receptor</keyword>
<feature type="transmembrane region" description="Helical" evidence="11">
    <location>
        <begin position="851"/>
        <end position="873"/>
    </location>
</feature>
<dbReference type="PROSITE" id="PS00061">
    <property type="entry name" value="ADH_SHORT"/>
    <property type="match status" value="1"/>
</dbReference>
<dbReference type="GO" id="GO:0007214">
    <property type="term" value="P:gamma-aminobutyric acid signaling pathway"/>
    <property type="evidence" value="ECO:0007669"/>
    <property type="project" value="TreeGrafter"/>
</dbReference>
<dbReference type="PROSITE" id="PS50259">
    <property type="entry name" value="G_PROTEIN_RECEP_F3_4"/>
    <property type="match status" value="1"/>
</dbReference>
<evidence type="ECO:0000313" key="13">
    <source>
        <dbReference type="EMBL" id="CAH1776391.1"/>
    </source>
</evidence>
<evidence type="ECO:0000256" key="5">
    <source>
        <dbReference type="ARBA" id="ARBA00023040"/>
    </source>
</evidence>
<evidence type="ECO:0000256" key="6">
    <source>
        <dbReference type="ARBA" id="ARBA00023136"/>
    </source>
</evidence>
<dbReference type="OrthoDB" id="37659at2759"/>
<dbReference type="CDD" id="cd15047">
    <property type="entry name" value="7tmC_GABA-B-like"/>
    <property type="match status" value="1"/>
</dbReference>
<evidence type="ECO:0000256" key="8">
    <source>
        <dbReference type="ARBA" id="ARBA00023180"/>
    </source>
</evidence>
<keyword evidence="2 11" id="KW-0812">Transmembrane</keyword>
<dbReference type="GO" id="GO:0038039">
    <property type="term" value="C:G protein-coupled receptor heterodimeric complex"/>
    <property type="evidence" value="ECO:0007669"/>
    <property type="project" value="TreeGrafter"/>
</dbReference>
<feature type="domain" description="G-protein coupled receptors family 3 profile" evidence="12">
    <location>
        <begin position="810"/>
        <end position="1002"/>
    </location>
</feature>
<evidence type="ECO:0000313" key="14">
    <source>
        <dbReference type="Proteomes" id="UP000749559"/>
    </source>
</evidence>
<dbReference type="GO" id="GO:0004965">
    <property type="term" value="F:G protein-coupled GABA receptor activity"/>
    <property type="evidence" value="ECO:0007669"/>
    <property type="project" value="InterPro"/>
</dbReference>
<dbReference type="InterPro" id="IPR002347">
    <property type="entry name" value="SDR_fam"/>
</dbReference>
<dbReference type="InterPro" id="IPR036291">
    <property type="entry name" value="NAD(P)-bd_dom_sf"/>
</dbReference>
<feature type="transmembrane region" description="Helical" evidence="11">
    <location>
        <begin position="974"/>
        <end position="996"/>
    </location>
</feature>
<dbReference type="InterPro" id="IPR001828">
    <property type="entry name" value="ANF_lig-bd_rcpt"/>
</dbReference>
<dbReference type="SUPFAM" id="SSF53822">
    <property type="entry name" value="Periplasmic binding protein-like I"/>
    <property type="match status" value="1"/>
</dbReference>
<dbReference type="SUPFAM" id="SSF51735">
    <property type="entry name" value="NAD(P)-binding Rossmann-fold domains"/>
    <property type="match status" value="1"/>
</dbReference>
<evidence type="ECO:0000256" key="10">
    <source>
        <dbReference type="SAM" id="MobiDB-lite"/>
    </source>
</evidence>
<accession>A0A8S4N539</accession>
<keyword evidence="3 11" id="KW-1133">Transmembrane helix</keyword>
<evidence type="ECO:0000256" key="9">
    <source>
        <dbReference type="ARBA" id="ARBA00023224"/>
    </source>
</evidence>
<dbReference type="InterPro" id="IPR020904">
    <property type="entry name" value="Sc_DH/Rdtase_CS"/>
</dbReference>
<dbReference type="Pfam" id="PF01094">
    <property type="entry name" value="ANF_receptor"/>
    <property type="match status" value="1"/>
</dbReference>
<feature type="transmembrane region" description="Helical" evidence="11">
    <location>
        <begin position="771"/>
        <end position="794"/>
    </location>
</feature>
<feature type="transmembrane region" description="Helical" evidence="11">
    <location>
        <begin position="814"/>
        <end position="839"/>
    </location>
</feature>
<keyword evidence="14" id="KW-1185">Reference proteome</keyword>
<feature type="transmembrane region" description="Helical" evidence="11">
    <location>
        <begin position="946"/>
        <end position="968"/>
    </location>
</feature>
<dbReference type="InterPro" id="IPR017978">
    <property type="entry name" value="GPCR_3_C"/>
</dbReference>
<keyword evidence="8" id="KW-0325">Glycoprotein</keyword>
<organism evidence="13 14">
    <name type="scientific">Owenia fusiformis</name>
    <name type="common">Polychaete worm</name>
    <dbReference type="NCBI Taxonomy" id="6347"/>
    <lineage>
        <taxon>Eukaryota</taxon>
        <taxon>Metazoa</taxon>
        <taxon>Spiralia</taxon>
        <taxon>Lophotrochozoa</taxon>
        <taxon>Annelida</taxon>
        <taxon>Polychaeta</taxon>
        <taxon>Sedentaria</taxon>
        <taxon>Canalipalpata</taxon>
        <taxon>Sabellida</taxon>
        <taxon>Oweniida</taxon>
        <taxon>Oweniidae</taxon>
        <taxon>Owenia</taxon>
    </lineage>
</organism>
<dbReference type="PANTHER" id="PTHR10519">
    <property type="entry name" value="GABA-B RECEPTOR"/>
    <property type="match status" value="1"/>
</dbReference>
<evidence type="ECO:0000256" key="4">
    <source>
        <dbReference type="ARBA" id="ARBA00023002"/>
    </source>
</evidence>
<reference evidence="13" key="1">
    <citation type="submission" date="2022-03" db="EMBL/GenBank/DDBJ databases">
        <authorList>
            <person name="Martin C."/>
        </authorList>
    </citation>
    <scope>NUCLEOTIDE SEQUENCE</scope>
</reference>
<dbReference type="InterPro" id="IPR028082">
    <property type="entry name" value="Peripla_BP_I"/>
</dbReference>
<evidence type="ECO:0000259" key="12">
    <source>
        <dbReference type="PROSITE" id="PS50259"/>
    </source>
</evidence>
<comment type="subcellular location">
    <subcellularLocation>
        <location evidence="1">Membrane</location>
        <topology evidence="1">Multi-pass membrane protein</topology>
    </subcellularLocation>
</comment>
<keyword evidence="5" id="KW-0297">G-protein coupled receptor</keyword>
<dbReference type="EMBL" id="CAIIXF020000002">
    <property type="protein sequence ID" value="CAH1776391.1"/>
    <property type="molecule type" value="Genomic_DNA"/>
</dbReference>
<feature type="transmembrane region" description="Helical" evidence="11">
    <location>
        <begin position="909"/>
        <end position="934"/>
    </location>
</feature>
<keyword evidence="9" id="KW-0807">Transducer</keyword>
<dbReference type="InterPro" id="IPR002455">
    <property type="entry name" value="GPCR3_GABA-B"/>
</dbReference>
<dbReference type="PANTHER" id="PTHR10519:SF20">
    <property type="entry name" value="G-PROTEIN COUPLED RECEPTOR 156-RELATED"/>
    <property type="match status" value="1"/>
</dbReference>
<dbReference type="Gene3D" id="3.40.50.720">
    <property type="entry name" value="NAD(P)-binding Rossmann-like Domain"/>
    <property type="match status" value="1"/>
</dbReference>
<evidence type="ECO:0000256" key="2">
    <source>
        <dbReference type="ARBA" id="ARBA00022692"/>
    </source>
</evidence>
<protein>
    <recommendedName>
        <fullName evidence="12">G-protein coupled receptors family 3 profile domain-containing protein</fullName>
    </recommendedName>
</protein>
<evidence type="ECO:0000256" key="1">
    <source>
        <dbReference type="ARBA" id="ARBA00004141"/>
    </source>
</evidence>
<dbReference type="PRINTS" id="PR01177">
    <property type="entry name" value="GABAB1RECPTR"/>
</dbReference>
<proteinExistence type="predicted"/>
<dbReference type="Pfam" id="PF00106">
    <property type="entry name" value="adh_short"/>
    <property type="match status" value="1"/>
</dbReference>
<dbReference type="Pfam" id="PF00003">
    <property type="entry name" value="7tm_3"/>
    <property type="match status" value="1"/>
</dbReference>
<keyword evidence="4" id="KW-0560">Oxidoreductase</keyword>